<evidence type="ECO:0000256" key="4">
    <source>
        <dbReference type="PIRSR" id="PIRSR601211-2"/>
    </source>
</evidence>
<dbReference type="GO" id="GO:0050482">
    <property type="term" value="P:arachidonate secretion"/>
    <property type="evidence" value="ECO:0007669"/>
    <property type="project" value="InterPro"/>
</dbReference>
<dbReference type="GO" id="GO:0005509">
    <property type="term" value="F:calcium ion binding"/>
    <property type="evidence" value="ECO:0007669"/>
    <property type="project" value="InterPro"/>
</dbReference>
<keyword evidence="7" id="KW-0443">Lipid metabolism</keyword>
<evidence type="ECO:0000256" key="2">
    <source>
        <dbReference type="ARBA" id="ARBA00022525"/>
    </source>
</evidence>
<feature type="disulfide bond" evidence="5">
    <location>
        <begin position="31"/>
        <end position="47"/>
    </location>
</feature>
<keyword evidence="7" id="KW-0378">Hydrolase</keyword>
<evidence type="ECO:0000256" key="5">
    <source>
        <dbReference type="PIRSR" id="PIRSR601211-3"/>
    </source>
</evidence>
<dbReference type="InterPro" id="IPR001211">
    <property type="entry name" value="PLA2"/>
</dbReference>
<feature type="binding site" evidence="4">
    <location>
        <position position="32"/>
    </location>
    <ligand>
        <name>Ca(2+)</name>
        <dbReference type="ChEBI" id="CHEBI:29108"/>
    </ligand>
</feature>
<feature type="disulfide bond" evidence="5">
    <location>
        <begin position="82"/>
        <end position="94"/>
    </location>
</feature>
<comment type="similarity">
    <text evidence="6">Belongs to the phospholipase A2 family.</text>
</comment>
<dbReference type="InterPro" id="IPR016090">
    <property type="entry name" value="PLA2-like_dom"/>
</dbReference>
<dbReference type="Pfam" id="PF00068">
    <property type="entry name" value="Phospholip_A2_1"/>
    <property type="match status" value="1"/>
</dbReference>
<evidence type="ECO:0000259" key="8">
    <source>
        <dbReference type="SMART" id="SM00085"/>
    </source>
</evidence>
<dbReference type="InterPro" id="IPR036444">
    <property type="entry name" value="PLipase_A2_dom_sf"/>
</dbReference>
<dbReference type="WBParaSite" id="ACRNAN_scaffold884.g10854.t1">
    <property type="protein sequence ID" value="ACRNAN_scaffold884.g10854.t1"/>
    <property type="gene ID" value="ACRNAN_scaffold884.g10854"/>
</dbReference>
<reference evidence="10" key="1">
    <citation type="submission" date="2022-11" db="UniProtKB">
        <authorList>
            <consortium name="WormBaseParasite"/>
        </authorList>
    </citation>
    <scope>IDENTIFICATION</scope>
</reference>
<keyword evidence="9" id="KW-1185">Reference proteome</keyword>
<dbReference type="GO" id="GO:0005576">
    <property type="term" value="C:extracellular region"/>
    <property type="evidence" value="ECO:0007669"/>
    <property type="project" value="UniProtKB-SubCell"/>
</dbReference>
<dbReference type="SUPFAM" id="SSF48619">
    <property type="entry name" value="Phospholipase A2, PLA2"/>
    <property type="match status" value="1"/>
</dbReference>
<dbReference type="AlphaFoldDB" id="A0A914EKL2"/>
<evidence type="ECO:0000256" key="7">
    <source>
        <dbReference type="RuleBase" id="RU361236"/>
    </source>
</evidence>
<feature type="binding site" evidence="4">
    <location>
        <position position="34"/>
    </location>
    <ligand>
        <name>Ca(2+)</name>
        <dbReference type="ChEBI" id="CHEBI:29108"/>
    </ligand>
</feature>
<evidence type="ECO:0000256" key="3">
    <source>
        <dbReference type="ARBA" id="ARBA00023157"/>
    </source>
</evidence>
<dbReference type="PROSITE" id="PS00118">
    <property type="entry name" value="PA2_HIS"/>
    <property type="match status" value="1"/>
</dbReference>
<proteinExistence type="inferred from homology"/>
<comment type="catalytic activity">
    <reaction evidence="7">
        <text>a 1,2-diacyl-sn-glycero-3-phosphocholine + H2O = a 1-acyl-sn-glycero-3-phosphocholine + a fatty acid + H(+)</text>
        <dbReference type="Rhea" id="RHEA:15801"/>
        <dbReference type="ChEBI" id="CHEBI:15377"/>
        <dbReference type="ChEBI" id="CHEBI:15378"/>
        <dbReference type="ChEBI" id="CHEBI:28868"/>
        <dbReference type="ChEBI" id="CHEBI:57643"/>
        <dbReference type="ChEBI" id="CHEBI:58168"/>
        <dbReference type="EC" id="3.1.1.4"/>
    </reaction>
</comment>
<keyword evidence="2 7" id="KW-0964">Secreted</keyword>
<dbReference type="GO" id="GO:0006644">
    <property type="term" value="P:phospholipid metabolic process"/>
    <property type="evidence" value="ECO:0007669"/>
    <property type="project" value="InterPro"/>
</dbReference>
<organism evidence="9 10">
    <name type="scientific">Acrobeloides nanus</name>
    <dbReference type="NCBI Taxonomy" id="290746"/>
    <lineage>
        <taxon>Eukaryota</taxon>
        <taxon>Metazoa</taxon>
        <taxon>Ecdysozoa</taxon>
        <taxon>Nematoda</taxon>
        <taxon>Chromadorea</taxon>
        <taxon>Rhabditida</taxon>
        <taxon>Tylenchina</taxon>
        <taxon>Cephalobomorpha</taxon>
        <taxon>Cephaloboidea</taxon>
        <taxon>Cephalobidae</taxon>
        <taxon>Acrobeloides</taxon>
    </lineage>
</organism>
<dbReference type="InterPro" id="IPR033113">
    <property type="entry name" value="PLA2_histidine"/>
</dbReference>
<evidence type="ECO:0000313" key="9">
    <source>
        <dbReference type="Proteomes" id="UP000887540"/>
    </source>
</evidence>
<keyword evidence="4" id="KW-0479">Metal-binding</keyword>
<feature type="binding site" evidence="4">
    <location>
        <position position="51"/>
    </location>
    <ligand>
        <name>Ca(2+)</name>
        <dbReference type="ChEBI" id="CHEBI:29108"/>
    </ligand>
</feature>
<dbReference type="CDD" id="cd00125">
    <property type="entry name" value="PLA2c"/>
    <property type="match status" value="1"/>
</dbReference>
<dbReference type="Gene3D" id="1.20.90.10">
    <property type="entry name" value="Phospholipase A2 domain"/>
    <property type="match status" value="1"/>
</dbReference>
<protein>
    <recommendedName>
        <fullName evidence="7">Phospholipase A2</fullName>
        <ecNumber evidence="7">3.1.1.4</ecNumber>
    </recommendedName>
</protein>
<evidence type="ECO:0000256" key="6">
    <source>
        <dbReference type="RuleBase" id="RU003654"/>
    </source>
</evidence>
<keyword evidence="4 7" id="KW-0106">Calcium</keyword>
<keyword evidence="3 5" id="KW-1015">Disulfide bond</keyword>
<comment type="cofactor">
    <cofactor evidence="4">
        <name>Ca(2+)</name>
        <dbReference type="ChEBI" id="CHEBI:29108"/>
    </cofactor>
    <text evidence="4">Binds 1 Ca(2+) ion per subunit.</text>
</comment>
<dbReference type="Proteomes" id="UP000887540">
    <property type="component" value="Unplaced"/>
</dbReference>
<dbReference type="PANTHER" id="PTHR11716">
    <property type="entry name" value="PHOSPHOLIPASE A2 FAMILY MEMBER"/>
    <property type="match status" value="1"/>
</dbReference>
<dbReference type="PRINTS" id="PR00389">
    <property type="entry name" value="PHPHLIPASEA2"/>
</dbReference>
<evidence type="ECO:0000256" key="1">
    <source>
        <dbReference type="ARBA" id="ARBA00004613"/>
    </source>
</evidence>
<feature type="domain" description="Phospholipase A2-like central" evidence="8">
    <location>
        <begin position="5"/>
        <end position="108"/>
    </location>
</feature>
<name>A0A914EKL2_9BILA</name>
<comment type="subcellular location">
    <subcellularLocation>
        <location evidence="1 7">Secreted</location>
    </subcellularLocation>
</comment>
<accession>A0A914EKL2</accession>
<sequence>MVKSALWDLTFVTQCKLGIPATYYNGYGCHCGVGGAGRPIDGIDECCMRHDKCYDNARDSLACSQLYILHYSYTCLNNETICYDNQDKCKDALCQSNEFIKIGQHILQ</sequence>
<feature type="disulfide bond" evidence="5">
    <location>
        <begin position="63"/>
        <end position="89"/>
    </location>
</feature>
<dbReference type="GO" id="GO:0004623">
    <property type="term" value="F:phospholipase A2 activity"/>
    <property type="evidence" value="ECO:0007669"/>
    <property type="project" value="UniProtKB-EC"/>
</dbReference>
<dbReference type="GO" id="GO:0016042">
    <property type="term" value="P:lipid catabolic process"/>
    <property type="evidence" value="ECO:0007669"/>
    <property type="project" value="InterPro"/>
</dbReference>
<dbReference type="SMART" id="SM00085">
    <property type="entry name" value="PA2c"/>
    <property type="match status" value="1"/>
</dbReference>
<dbReference type="PANTHER" id="PTHR11716:SF107">
    <property type="entry name" value="PHOSPHOLIPASE A2"/>
    <property type="match status" value="1"/>
</dbReference>
<evidence type="ECO:0000313" key="10">
    <source>
        <dbReference type="WBParaSite" id="ACRNAN_scaffold884.g10854.t1"/>
    </source>
</evidence>
<dbReference type="EC" id="3.1.1.4" evidence="7"/>